<organism evidence="1 2">
    <name type="scientific">Canicola haemoglobinophilus</name>
    <dbReference type="NCBI Taxonomy" id="733"/>
    <lineage>
        <taxon>Bacteria</taxon>
        <taxon>Pseudomonadati</taxon>
        <taxon>Pseudomonadota</taxon>
        <taxon>Gammaproteobacteria</taxon>
        <taxon>Pasteurellales</taxon>
        <taxon>Pasteurellaceae</taxon>
        <taxon>Canicola</taxon>
    </lineage>
</organism>
<protein>
    <submittedName>
        <fullName evidence="1">Uncharacterized protein</fullName>
    </submittedName>
</protein>
<gene>
    <name evidence="1" type="ORF">NCTC1659_02452</name>
</gene>
<dbReference type="AlphaFoldDB" id="A0A377HXE7"/>
<sequence>MVDSSDPSSIDTESVSDTRTKLGYGVVTGVSYKTL</sequence>
<dbReference type="Proteomes" id="UP000254329">
    <property type="component" value="Unassembled WGS sequence"/>
</dbReference>
<keyword evidence="2" id="KW-1185">Reference proteome</keyword>
<accession>A0A377HXE7</accession>
<proteinExistence type="predicted"/>
<reference evidence="1 2" key="1">
    <citation type="submission" date="2018-06" db="EMBL/GenBank/DDBJ databases">
        <authorList>
            <consortium name="Pathogen Informatics"/>
            <person name="Doyle S."/>
        </authorList>
    </citation>
    <scope>NUCLEOTIDE SEQUENCE [LARGE SCALE GENOMIC DNA]</scope>
    <source>
        <strain evidence="1 2">NCTC1659</strain>
    </source>
</reference>
<evidence type="ECO:0000313" key="2">
    <source>
        <dbReference type="Proteomes" id="UP000254329"/>
    </source>
</evidence>
<evidence type="ECO:0000313" key="1">
    <source>
        <dbReference type="EMBL" id="STO61142.1"/>
    </source>
</evidence>
<dbReference type="EMBL" id="UGHF01000001">
    <property type="protein sequence ID" value="STO61142.1"/>
    <property type="molecule type" value="Genomic_DNA"/>
</dbReference>
<name>A0A377HXE7_9PAST</name>